<accession>A0ABU6B113</accession>
<dbReference type="Gene3D" id="1.10.3210.10">
    <property type="entry name" value="Hypothetical protein af1432"/>
    <property type="match status" value="2"/>
</dbReference>
<dbReference type="InterPro" id="IPR052020">
    <property type="entry name" value="Cyclic_di-GMP/3'3'-cGAMP_PDE"/>
</dbReference>
<proteinExistence type="predicted"/>
<dbReference type="RefSeq" id="WP_195082526.1">
    <property type="nucleotide sequence ID" value="NZ_JAYESH010000017.1"/>
</dbReference>
<name>A0ABU6B113_9NOCA</name>
<dbReference type="InterPro" id="IPR016032">
    <property type="entry name" value="Sig_transdc_resp-reg_C-effctor"/>
</dbReference>
<dbReference type="Pfam" id="PF13487">
    <property type="entry name" value="HD_5"/>
    <property type="match status" value="2"/>
</dbReference>
<sequence length="540" mass="56950">MSSIRAAEILAALSLTTDLATGMPFEKGLATCLVATGLAQRVGLPEAERRAVFHAALLGGLGCTGRASENAQAYADDIAFQRACHVLDPGDSVVFTEQLRRFGGWAPAAQSALRNRFVARLRSGSPQALRSSSEVVEALGSQLSLPDAAVRALTEVEERWDGLGAPNRLRGESISLAGRILHVAEQAVLALDSVGEERATVPGHRDAQPVDPAASHDRARFALGAVARRLDVVVDELRRRAGGHLDPDLVAVCDADAIRAVLDVPDLLAAVLAAEPGTPSSFPSARWDRPGSALAMFVDLKGRYLLGHSAHVAGLADAAAVRMGVPAGEREALRAAALLHDLGRAAVSSAVWDRRGPLGSWDWKRVRLRRFWTDRILRRCPGLAALADLTAGRHERLDGSGCPRGERDPAPGARLLAAAEVFAACTEARPYRPAARPEEAAAQLAAEVAAGRLDGDACAAVVRAAADDAPPFPAAHGLSEAETAVLRLRARGRCGREIAAELLLPERAVTQHLAEIRAKTGHHTRAGAAVFAMSHHILPG</sequence>
<dbReference type="SUPFAM" id="SSF109604">
    <property type="entry name" value="HD-domain/PDEase-like"/>
    <property type="match status" value="1"/>
</dbReference>
<dbReference type="EMBL" id="JAYKYQ010000011">
    <property type="protein sequence ID" value="MEB3513366.1"/>
    <property type="molecule type" value="Genomic_DNA"/>
</dbReference>
<keyword evidence="3" id="KW-1185">Reference proteome</keyword>
<dbReference type="SUPFAM" id="SSF46894">
    <property type="entry name" value="C-terminal effector domain of the bipartite response regulators"/>
    <property type="match status" value="1"/>
</dbReference>
<evidence type="ECO:0000259" key="1">
    <source>
        <dbReference type="PROSITE" id="PS51832"/>
    </source>
</evidence>
<dbReference type="PANTHER" id="PTHR45228:SF1">
    <property type="entry name" value="CYCLIC DI-GMP PHOSPHODIESTERASE TM_0186"/>
    <property type="match status" value="1"/>
</dbReference>
<gene>
    <name evidence="2" type="ORF">U3653_25355</name>
</gene>
<dbReference type="SMART" id="SM00471">
    <property type="entry name" value="HDc"/>
    <property type="match status" value="1"/>
</dbReference>
<organism evidence="2 3">
    <name type="scientific">Nocardia implantans</name>
    <dbReference type="NCBI Taxonomy" id="3108168"/>
    <lineage>
        <taxon>Bacteria</taxon>
        <taxon>Bacillati</taxon>
        <taxon>Actinomycetota</taxon>
        <taxon>Actinomycetes</taxon>
        <taxon>Mycobacteriales</taxon>
        <taxon>Nocardiaceae</taxon>
        <taxon>Nocardia</taxon>
    </lineage>
</organism>
<dbReference type="SMART" id="SM00421">
    <property type="entry name" value="HTH_LUXR"/>
    <property type="match status" value="1"/>
</dbReference>
<dbReference type="Proteomes" id="UP001348098">
    <property type="component" value="Unassembled WGS sequence"/>
</dbReference>
<dbReference type="CDD" id="cd00077">
    <property type="entry name" value="HDc"/>
    <property type="match status" value="1"/>
</dbReference>
<dbReference type="InterPro" id="IPR003607">
    <property type="entry name" value="HD/PDEase_dom"/>
</dbReference>
<dbReference type="InterPro" id="IPR037522">
    <property type="entry name" value="HD_GYP_dom"/>
</dbReference>
<reference evidence="2 3" key="1">
    <citation type="submission" date="2023-12" db="EMBL/GenBank/DDBJ databases">
        <title>novel species in genus Nocarida.</title>
        <authorList>
            <person name="Li Z."/>
        </authorList>
    </citation>
    <scope>NUCLEOTIDE SEQUENCE [LARGE SCALE GENOMIC DNA]</scope>
    <source>
        <strain evidence="2 3">CDC186</strain>
    </source>
</reference>
<dbReference type="Gene3D" id="1.10.10.10">
    <property type="entry name" value="Winged helix-like DNA-binding domain superfamily/Winged helix DNA-binding domain"/>
    <property type="match status" value="1"/>
</dbReference>
<comment type="caution">
    <text evidence="2">The sequence shown here is derived from an EMBL/GenBank/DDBJ whole genome shotgun (WGS) entry which is preliminary data.</text>
</comment>
<feature type="domain" description="HD-GYP" evidence="1">
    <location>
        <begin position="283"/>
        <end position="476"/>
    </location>
</feature>
<dbReference type="PANTHER" id="PTHR45228">
    <property type="entry name" value="CYCLIC DI-GMP PHOSPHODIESTERASE TM_0186-RELATED"/>
    <property type="match status" value="1"/>
</dbReference>
<dbReference type="InterPro" id="IPR036388">
    <property type="entry name" value="WH-like_DNA-bd_sf"/>
</dbReference>
<dbReference type="PROSITE" id="PS51832">
    <property type="entry name" value="HD_GYP"/>
    <property type="match status" value="1"/>
</dbReference>
<evidence type="ECO:0000313" key="3">
    <source>
        <dbReference type="Proteomes" id="UP001348098"/>
    </source>
</evidence>
<evidence type="ECO:0000313" key="2">
    <source>
        <dbReference type="EMBL" id="MEB3513366.1"/>
    </source>
</evidence>
<dbReference type="Pfam" id="PF00196">
    <property type="entry name" value="GerE"/>
    <property type="match status" value="1"/>
</dbReference>
<protein>
    <submittedName>
        <fullName evidence="2">HD domain-containing phosphohydrolase</fullName>
    </submittedName>
</protein>
<dbReference type="InterPro" id="IPR000792">
    <property type="entry name" value="Tscrpt_reg_LuxR_C"/>
</dbReference>